<dbReference type="EMBL" id="CP150484">
    <property type="protein sequence ID" value="WYW19473.1"/>
    <property type="molecule type" value="Genomic_DNA"/>
</dbReference>
<evidence type="ECO:0000313" key="1">
    <source>
        <dbReference type="EMBL" id="WYW19473.1"/>
    </source>
</evidence>
<keyword evidence="1" id="KW-0808">Transferase</keyword>
<name>A0ACD5BJ64_9PSEU</name>
<dbReference type="Proteomes" id="UP001456344">
    <property type="component" value="Chromosome"/>
</dbReference>
<reference evidence="1" key="1">
    <citation type="submission" date="2023-10" db="EMBL/GenBank/DDBJ databases">
        <title>Whole genome sequencing of actinobacterial strain Amycolatopsis sp. (BCA-696) identifies the underlying plant growth-promoting genes.</title>
        <authorList>
            <person name="Gandham P."/>
            <person name="Vadla N."/>
            <person name="Saji A."/>
            <person name="Srinivas V."/>
            <person name="Ruperao P."/>
            <person name="Selvanayagam S."/>
            <person name="Saxena R.K."/>
            <person name="Rathore A."/>
            <person name="Gopalakrishnan S."/>
            <person name="Thakur V."/>
        </authorList>
    </citation>
    <scope>NUCLEOTIDE SEQUENCE</scope>
    <source>
        <strain evidence="1">BCA-696</strain>
    </source>
</reference>
<protein>
    <submittedName>
        <fullName evidence="1">SAM-dependent methyltransferase</fullName>
        <ecNumber evidence="1">2.1.1.-</ecNumber>
    </submittedName>
</protein>
<sequence length="302" mass="32906">MPEYPRRSASAAVPAPDCPQWIVTRAGVRAALGGRRDDPGALSAAWRIRECMPAFAETITAEHEFRDRVLAQASRDGFRQYVVVDPDLPPWMPVHEVLPASSGTRVLYLLSDTESAVRSWMVATYHDNPDVSWMSSYPGLGACLRVAAGTGEITLDAPIWVVLSSALQHTWDPQALLADLWDVLPAESRVSVTHVAPQHPATTPDLGRSPVEAAFTSSLPSPLILRPISEVLDMFTDPHEWDLLRCHGVEIQASPDTATSVSTPDTASELITVIARRPPRTRPLPSNSTVDHARNPGHDLDA</sequence>
<proteinExistence type="predicted"/>
<keyword evidence="1" id="KW-0489">Methyltransferase</keyword>
<gene>
    <name evidence="1" type="ORF">LCL61_28410</name>
</gene>
<keyword evidence="2" id="KW-1185">Reference proteome</keyword>
<dbReference type="EC" id="2.1.1.-" evidence="1"/>
<accession>A0ACD5BJ64</accession>
<evidence type="ECO:0000313" key="2">
    <source>
        <dbReference type="Proteomes" id="UP001456344"/>
    </source>
</evidence>
<organism evidence="1 2">
    <name type="scientific">Amycolatopsis coloradensis</name>
    <dbReference type="NCBI Taxonomy" id="76021"/>
    <lineage>
        <taxon>Bacteria</taxon>
        <taxon>Bacillati</taxon>
        <taxon>Actinomycetota</taxon>
        <taxon>Actinomycetes</taxon>
        <taxon>Pseudonocardiales</taxon>
        <taxon>Pseudonocardiaceae</taxon>
        <taxon>Amycolatopsis</taxon>
    </lineage>
</organism>